<dbReference type="Pfam" id="PF02752">
    <property type="entry name" value="Arrestin_C"/>
    <property type="match status" value="1"/>
</dbReference>
<evidence type="ECO:0000313" key="5">
    <source>
        <dbReference type="EnsemblMetazoa" id="XP_050502984.1"/>
    </source>
</evidence>
<dbReference type="InterPro" id="IPR050357">
    <property type="entry name" value="Arrestin_domain-protein"/>
</dbReference>
<evidence type="ECO:0000259" key="3">
    <source>
        <dbReference type="Pfam" id="PF00339"/>
    </source>
</evidence>
<dbReference type="InterPro" id="IPR014752">
    <property type="entry name" value="Arrestin-like_C"/>
</dbReference>
<dbReference type="Proteomes" id="UP001652700">
    <property type="component" value="Unplaced"/>
</dbReference>
<evidence type="ECO:0000256" key="2">
    <source>
        <dbReference type="ARBA" id="ARBA00022606"/>
    </source>
</evidence>
<dbReference type="PANTHER" id="PTHR11188">
    <property type="entry name" value="ARRESTIN DOMAIN CONTAINING PROTEIN"/>
    <property type="match status" value="1"/>
</dbReference>
<dbReference type="RefSeq" id="XP_050502984.1">
    <property type="nucleotide sequence ID" value="XM_050647027.1"/>
</dbReference>
<organism evidence="5 6">
    <name type="scientific">Diabrotica virgifera virgifera</name>
    <name type="common">western corn rootworm</name>
    <dbReference type="NCBI Taxonomy" id="50390"/>
    <lineage>
        <taxon>Eukaryota</taxon>
        <taxon>Metazoa</taxon>
        <taxon>Ecdysozoa</taxon>
        <taxon>Arthropoda</taxon>
        <taxon>Hexapoda</taxon>
        <taxon>Insecta</taxon>
        <taxon>Pterygota</taxon>
        <taxon>Neoptera</taxon>
        <taxon>Endopterygota</taxon>
        <taxon>Coleoptera</taxon>
        <taxon>Polyphaga</taxon>
        <taxon>Cucujiformia</taxon>
        <taxon>Chrysomeloidea</taxon>
        <taxon>Chrysomelidae</taxon>
        <taxon>Galerucinae</taxon>
        <taxon>Diabroticina</taxon>
        <taxon>Diabroticites</taxon>
        <taxon>Diabrotica</taxon>
    </lineage>
</organism>
<feature type="domain" description="Arrestin-like N-terminal" evidence="3">
    <location>
        <begin position="3"/>
        <end position="133"/>
    </location>
</feature>
<dbReference type="SUPFAM" id="SSF81296">
    <property type="entry name" value="E set domains"/>
    <property type="match status" value="2"/>
</dbReference>
<dbReference type="InterPro" id="IPR011021">
    <property type="entry name" value="Arrestin-like_N"/>
</dbReference>
<reference evidence="5" key="1">
    <citation type="submission" date="2025-05" db="UniProtKB">
        <authorList>
            <consortium name="EnsemblMetazoa"/>
        </authorList>
    </citation>
    <scope>IDENTIFICATION</scope>
</reference>
<keyword evidence="2" id="KW-0716">Sensory transduction</keyword>
<dbReference type="InterPro" id="IPR014756">
    <property type="entry name" value="Ig_E-set"/>
</dbReference>
<evidence type="ECO:0000256" key="1">
    <source>
        <dbReference type="ARBA" id="ARBA00005298"/>
    </source>
</evidence>
<proteinExistence type="inferred from homology"/>
<sequence length="322" mass="36407">MSCKIVLDAPGILSPGSTMYGRVVCTFSSNTYIKEIRCKLRGTETTSVRHGKSTYVGSNRFLDLRLRLLGESSLQSGVYEYPFYFPLPVGVPSSFEGEWGSITYTLKAVVDMPLAFNYKDKFTLTVTVPIDFNKIRRELQLTPIVYQNEKIVCCWCCASEPITINLFLEKDAFVLGEMAKVSVEITNWSNTNVEEFILTLNRVTMYHCELEGARHTKEQELIGFQNATGVGAHGKRTYTVNFQIPTTISVYNLTPCQLIKQIFILRAEAILPICHQNLTVDAEIKLGHIGLHDNNTIQESHLEFEELEGANYDTPPRYSTLF</sequence>
<protein>
    <recommendedName>
        <fullName evidence="7">Arrestin C-terminal-like domain-containing protein</fullName>
    </recommendedName>
</protein>
<dbReference type="Pfam" id="PF00339">
    <property type="entry name" value="Arrestin_N"/>
    <property type="match status" value="1"/>
</dbReference>
<dbReference type="EnsemblMetazoa" id="XM_050647027.1">
    <property type="protein sequence ID" value="XP_050502984.1"/>
    <property type="gene ID" value="LOC126882220"/>
</dbReference>
<dbReference type="InterPro" id="IPR011022">
    <property type="entry name" value="Arrestin_C-like"/>
</dbReference>
<comment type="similarity">
    <text evidence="1">Belongs to the arrestin family.</text>
</comment>
<accession>A0ABM5JYG8</accession>
<dbReference type="Gene3D" id="2.60.40.640">
    <property type="match status" value="2"/>
</dbReference>
<feature type="domain" description="Arrestin C-terminal-like" evidence="4">
    <location>
        <begin position="159"/>
        <end position="289"/>
    </location>
</feature>
<evidence type="ECO:0008006" key="7">
    <source>
        <dbReference type="Google" id="ProtNLM"/>
    </source>
</evidence>
<dbReference type="GeneID" id="126882220"/>
<evidence type="ECO:0000259" key="4">
    <source>
        <dbReference type="Pfam" id="PF02752"/>
    </source>
</evidence>
<evidence type="ECO:0000313" key="6">
    <source>
        <dbReference type="Proteomes" id="UP001652700"/>
    </source>
</evidence>
<keyword evidence="6" id="KW-1185">Reference proteome</keyword>
<name>A0ABM5JYG8_DIAVI</name>
<dbReference type="PANTHER" id="PTHR11188:SF176">
    <property type="entry name" value="ARRESTIN DOMAIN-CONTAINING PROTEIN 1"/>
    <property type="match status" value="1"/>
</dbReference>